<dbReference type="Proteomes" id="UP000276984">
    <property type="component" value="Chromosome"/>
</dbReference>
<dbReference type="OrthoDB" id="9771666at2"/>
<dbReference type="Pfam" id="PF01738">
    <property type="entry name" value="DLH"/>
    <property type="match status" value="1"/>
</dbReference>
<accession>A0A494REE4</accession>
<name>A0A494REE4_9CAUL</name>
<dbReference type="GO" id="GO:0016787">
    <property type="term" value="F:hydrolase activity"/>
    <property type="evidence" value="ECO:0007669"/>
    <property type="project" value="UniProtKB-KW"/>
</dbReference>
<dbReference type="AlphaFoldDB" id="A0A494REE4"/>
<dbReference type="EMBL" id="CP032707">
    <property type="protein sequence ID" value="AYG94727.1"/>
    <property type="molecule type" value="Genomic_DNA"/>
</dbReference>
<organism evidence="2 3">
    <name type="scientific">Brevundimonas naejangsanensis</name>
    <dbReference type="NCBI Taxonomy" id="588932"/>
    <lineage>
        <taxon>Bacteria</taxon>
        <taxon>Pseudomonadati</taxon>
        <taxon>Pseudomonadota</taxon>
        <taxon>Alphaproteobacteria</taxon>
        <taxon>Caulobacterales</taxon>
        <taxon>Caulobacteraceae</taxon>
        <taxon>Brevundimonas</taxon>
    </lineage>
</organism>
<gene>
    <name evidence="2" type="ORF">D8I30_05670</name>
</gene>
<protein>
    <submittedName>
        <fullName evidence="2">Dienelactone hydrolase family protein</fullName>
    </submittedName>
</protein>
<dbReference type="RefSeq" id="WP_121481877.1">
    <property type="nucleotide sequence ID" value="NZ_CP032707.1"/>
</dbReference>
<keyword evidence="3" id="KW-1185">Reference proteome</keyword>
<reference evidence="2 3" key="1">
    <citation type="submission" date="2018-10" db="EMBL/GenBank/DDBJ databases">
        <title>Complete genome sequence of Brevundimonas naejangsanensis BRV3.</title>
        <authorList>
            <person name="Berrios L."/>
            <person name="Ely B."/>
        </authorList>
    </citation>
    <scope>NUCLEOTIDE SEQUENCE [LARGE SCALE GENOMIC DNA]</scope>
    <source>
        <strain evidence="2 3">BRV3</strain>
    </source>
</reference>
<evidence type="ECO:0000259" key="1">
    <source>
        <dbReference type="Pfam" id="PF01738"/>
    </source>
</evidence>
<evidence type="ECO:0000313" key="2">
    <source>
        <dbReference type="EMBL" id="AYG94727.1"/>
    </source>
</evidence>
<dbReference type="Gene3D" id="3.40.50.1820">
    <property type="entry name" value="alpha/beta hydrolase"/>
    <property type="match status" value="1"/>
</dbReference>
<proteinExistence type="predicted"/>
<dbReference type="InterPro" id="IPR051049">
    <property type="entry name" value="Dienelactone_hydrolase-like"/>
</dbReference>
<sequence>MTLITRPEGLSADQIAPSRRSLGVAALGGVAFAAYAPAALSQAAQPITTDSAGLVAETASWRAPDGFDLPAYVARPQGAGPFPVVIVVSEIFGVHEYIRDVCRRLAKAGYAAVAPAFFVRVQDPAPLSDMQAIMRIVAAAGYEQVMGDVSGALDWIGRQPWADGRKAAITGFCWGGKVVWQACARFPALDAGAAWYGRLAPPADATEAQKTAGRPWPVDLADDLKCPVLGLYGGQDAGIPLDSVEAMRAALTRAAPSSHGAAASEIVVYGDAPHGFHADYRASYREADAKDGWRRMLALFGERLKA</sequence>
<dbReference type="InterPro" id="IPR002925">
    <property type="entry name" value="Dienelactn_hydro"/>
</dbReference>
<evidence type="ECO:0000313" key="3">
    <source>
        <dbReference type="Proteomes" id="UP000276984"/>
    </source>
</evidence>
<dbReference type="InterPro" id="IPR029058">
    <property type="entry name" value="AB_hydrolase_fold"/>
</dbReference>
<feature type="domain" description="Dienelactone hydrolase" evidence="1">
    <location>
        <begin position="70"/>
        <end position="302"/>
    </location>
</feature>
<dbReference type="PANTHER" id="PTHR46623:SF6">
    <property type="entry name" value="ALPHA_BETA-HYDROLASES SUPERFAMILY PROTEIN"/>
    <property type="match status" value="1"/>
</dbReference>
<dbReference type="SUPFAM" id="SSF53474">
    <property type="entry name" value="alpha/beta-Hydrolases"/>
    <property type="match status" value="1"/>
</dbReference>
<keyword evidence="2" id="KW-0378">Hydrolase</keyword>
<dbReference type="PANTHER" id="PTHR46623">
    <property type="entry name" value="CARBOXYMETHYLENEBUTENOLIDASE-RELATED"/>
    <property type="match status" value="1"/>
</dbReference>